<evidence type="ECO:0000256" key="4">
    <source>
        <dbReference type="ARBA" id="ARBA00022737"/>
    </source>
</evidence>
<proteinExistence type="inferred from homology"/>
<evidence type="ECO:0000256" key="2">
    <source>
        <dbReference type="ARBA" id="ARBA00006991"/>
    </source>
</evidence>
<keyword evidence="8" id="KW-0804">Transcription</keyword>
<keyword evidence="13" id="KW-1185">Reference proteome</keyword>
<protein>
    <recommendedName>
        <fullName evidence="11">C2H2-type domain-containing protein</fullName>
    </recommendedName>
</protein>
<keyword evidence="4" id="KW-0677">Repeat</keyword>
<evidence type="ECO:0000313" key="13">
    <source>
        <dbReference type="Proteomes" id="UP000198287"/>
    </source>
</evidence>
<keyword evidence="9" id="KW-0539">Nucleus</keyword>
<evidence type="ECO:0000259" key="11">
    <source>
        <dbReference type="PROSITE" id="PS50157"/>
    </source>
</evidence>
<dbReference type="STRING" id="158441.A0A226D839"/>
<dbReference type="FunFam" id="3.30.160.60:FF:000145">
    <property type="entry name" value="Zinc finger protein 574"/>
    <property type="match status" value="1"/>
</dbReference>
<dbReference type="PANTHER" id="PTHR24409:SF295">
    <property type="entry name" value="AZ2-RELATED"/>
    <property type="match status" value="1"/>
</dbReference>
<feature type="domain" description="C2H2-type" evidence="11">
    <location>
        <begin position="218"/>
        <end position="246"/>
    </location>
</feature>
<dbReference type="SUPFAM" id="SSF57667">
    <property type="entry name" value="beta-beta-alpha zinc fingers"/>
    <property type="match status" value="4"/>
</dbReference>
<comment type="subcellular location">
    <subcellularLocation>
        <location evidence="1">Nucleus</location>
    </subcellularLocation>
</comment>
<keyword evidence="3" id="KW-0479">Metal-binding</keyword>
<dbReference type="PANTHER" id="PTHR24409">
    <property type="entry name" value="ZINC FINGER PROTEIN 142"/>
    <property type="match status" value="1"/>
</dbReference>
<dbReference type="Pfam" id="PF00096">
    <property type="entry name" value="zf-C2H2"/>
    <property type="match status" value="6"/>
</dbReference>
<evidence type="ECO:0000256" key="8">
    <source>
        <dbReference type="ARBA" id="ARBA00023163"/>
    </source>
</evidence>
<dbReference type="OrthoDB" id="6077919at2759"/>
<dbReference type="SMART" id="SM00355">
    <property type="entry name" value="ZnF_C2H2"/>
    <property type="match status" value="10"/>
</dbReference>
<evidence type="ECO:0000256" key="7">
    <source>
        <dbReference type="ARBA" id="ARBA00023015"/>
    </source>
</evidence>
<comment type="caution">
    <text evidence="12">The sequence shown here is derived from an EMBL/GenBank/DDBJ whole genome shotgun (WGS) entry which is preliminary data.</text>
</comment>
<feature type="domain" description="C2H2-type" evidence="11">
    <location>
        <begin position="278"/>
        <end position="304"/>
    </location>
</feature>
<keyword evidence="7" id="KW-0805">Transcription regulation</keyword>
<feature type="domain" description="C2H2-type" evidence="11">
    <location>
        <begin position="189"/>
        <end position="217"/>
    </location>
</feature>
<dbReference type="GO" id="GO:0000977">
    <property type="term" value="F:RNA polymerase II transcription regulatory region sequence-specific DNA binding"/>
    <property type="evidence" value="ECO:0007669"/>
    <property type="project" value="TreeGrafter"/>
</dbReference>
<dbReference type="GO" id="GO:0000981">
    <property type="term" value="F:DNA-binding transcription factor activity, RNA polymerase II-specific"/>
    <property type="evidence" value="ECO:0007669"/>
    <property type="project" value="TreeGrafter"/>
</dbReference>
<organism evidence="12 13">
    <name type="scientific">Folsomia candida</name>
    <name type="common">Springtail</name>
    <dbReference type="NCBI Taxonomy" id="158441"/>
    <lineage>
        <taxon>Eukaryota</taxon>
        <taxon>Metazoa</taxon>
        <taxon>Ecdysozoa</taxon>
        <taxon>Arthropoda</taxon>
        <taxon>Hexapoda</taxon>
        <taxon>Collembola</taxon>
        <taxon>Entomobryomorpha</taxon>
        <taxon>Isotomoidea</taxon>
        <taxon>Isotomidae</taxon>
        <taxon>Proisotominae</taxon>
        <taxon>Folsomia</taxon>
    </lineage>
</organism>
<dbReference type="AlphaFoldDB" id="A0A226D839"/>
<feature type="domain" description="C2H2-type" evidence="11">
    <location>
        <begin position="158"/>
        <end position="185"/>
    </location>
</feature>
<dbReference type="Proteomes" id="UP000198287">
    <property type="component" value="Unassembled WGS sequence"/>
</dbReference>
<reference evidence="12 13" key="1">
    <citation type="submission" date="2015-12" db="EMBL/GenBank/DDBJ databases">
        <title>The genome of Folsomia candida.</title>
        <authorList>
            <person name="Faddeeva A."/>
            <person name="Derks M.F."/>
            <person name="Anvar Y."/>
            <person name="Smit S."/>
            <person name="Van Straalen N."/>
            <person name="Roelofs D."/>
        </authorList>
    </citation>
    <scope>NUCLEOTIDE SEQUENCE [LARGE SCALE GENOMIC DNA]</scope>
    <source>
        <strain evidence="12 13">VU population</strain>
        <tissue evidence="12">Whole body</tissue>
    </source>
</reference>
<name>A0A226D839_FOLCA</name>
<dbReference type="InterPro" id="IPR036236">
    <property type="entry name" value="Znf_C2H2_sf"/>
</dbReference>
<feature type="domain" description="C2H2-type" evidence="11">
    <location>
        <begin position="67"/>
        <end position="95"/>
    </location>
</feature>
<evidence type="ECO:0000256" key="3">
    <source>
        <dbReference type="ARBA" id="ARBA00022723"/>
    </source>
</evidence>
<dbReference type="GO" id="GO:0008270">
    <property type="term" value="F:zinc ion binding"/>
    <property type="evidence" value="ECO:0007669"/>
    <property type="project" value="UniProtKB-KW"/>
</dbReference>
<evidence type="ECO:0000256" key="5">
    <source>
        <dbReference type="ARBA" id="ARBA00022771"/>
    </source>
</evidence>
<dbReference type="InterPro" id="IPR013087">
    <property type="entry name" value="Znf_C2H2_type"/>
</dbReference>
<dbReference type="Gene3D" id="3.30.160.60">
    <property type="entry name" value="Classic Zinc Finger"/>
    <property type="match status" value="6"/>
</dbReference>
<evidence type="ECO:0000256" key="6">
    <source>
        <dbReference type="ARBA" id="ARBA00022833"/>
    </source>
</evidence>
<dbReference type="GO" id="GO:0005634">
    <property type="term" value="C:nucleus"/>
    <property type="evidence" value="ECO:0007669"/>
    <property type="project" value="UniProtKB-SubCell"/>
</dbReference>
<evidence type="ECO:0000313" key="12">
    <source>
        <dbReference type="EMBL" id="OXA41280.1"/>
    </source>
</evidence>
<accession>A0A226D839</accession>
<gene>
    <name evidence="12" type="ORF">Fcan01_23959</name>
</gene>
<evidence type="ECO:0000256" key="1">
    <source>
        <dbReference type="ARBA" id="ARBA00004123"/>
    </source>
</evidence>
<keyword evidence="5 10" id="KW-0863">Zinc-finger</keyword>
<dbReference type="EMBL" id="LNIX01000030">
    <property type="protein sequence ID" value="OXA41280.1"/>
    <property type="molecule type" value="Genomic_DNA"/>
</dbReference>
<dbReference type="PROSITE" id="PS00028">
    <property type="entry name" value="ZINC_FINGER_C2H2_1"/>
    <property type="match status" value="8"/>
</dbReference>
<sequence length="304" mass="35862">METVERKIDFKCEHCSKVFKRKAGLAQHLITHDTGAAVNCEKCAKPYKNQKRLKIHMANCHSNKAPISCNICHKTLSTKNTLQAHHKKFHSSTTRPRIPCPSPPCDKTYFDKIAITDHVRREHNENPTKFPCTLCGKEFKMKAHLNSHIAFHTTEKPYKCLTCGRRFAQTSNFKSHQRVHMERSQREVHRCHLCDRILISKRNLNDHIRNVHDNVKNYSCKNCDMKFPTRNHLGRHVDSKHPSRETPLHSCNLCEYKSHSRCNFQRHLQRHDPCEKKYSCYFCGKKFRDFSRLRGHIWIHTLEM</sequence>
<evidence type="ECO:0000256" key="9">
    <source>
        <dbReference type="ARBA" id="ARBA00023242"/>
    </source>
</evidence>
<feature type="domain" description="C2H2-type" evidence="11">
    <location>
        <begin position="38"/>
        <end position="66"/>
    </location>
</feature>
<comment type="similarity">
    <text evidence="2">Belongs to the krueppel C2H2-type zinc-finger protein family.</text>
</comment>
<feature type="domain" description="C2H2-type" evidence="11">
    <location>
        <begin position="130"/>
        <end position="157"/>
    </location>
</feature>
<dbReference type="PROSITE" id="PS50157">
    <property type="entry name" value="ZINC_FINGER_C2H2_2"/>
    <property type="match status" value="8"/>
</dbReference>
<dbReference type="OMA" id="NSHIAFH"/>
<keyword evidence="6" id="KW-0862">Zinc</keyword>
<evidence type="ECO:0000256" key="10">
    <source>
        <dbReference type="PROSITE-ProRule" id="PRU00042"/>
    </source>
</evidence>
<feature type="domain" description="C2H2-type" evidence="11">
    <location>
        <begin position="10"/>
        <end position="32"/>
    </location>
</feature>
<dbReference type="FunFam" id="3.30.160.60:FF:000056">
    <property type="entry name" value="Zinc finger and SCAN domain-containing 20"/>
    <property type="match status" value="1"/>
</dbReference>